<dbReference type="InterPro" id="IPR007941">
    <property type="entry name" value="DUF726"/>
</dbReference>
<evidence type="ECO:0000256" key="7">
    <source>
        <dbReference type="SAM" id="Phobius"/>
    </source>
</evidence>
<feature type="compositionally biased region" description="Polar residues" evidence="6">
    <location>
        <begin position="260"/>
        <end position="271"/>
    </location>
</feature>
<dbReference type="SUPFAM" id="SSF53474">
    <property type="entry name" value="alpha/beta-Hydrolases"/>
    <property type="match status" value="1"/>
</dbReference>
<evidence type="ECO:0000256" key="2">
    <source>
        <dbReference type="ARBA" id="ARBA00009824"/>
    </source>
</evidence>
<reference evidence="9 10" key="1">
    <citation type="submission" date="2019-04" db="EMBL/GenBank/DDBJ databases">
        <title>Friends and foes A comparative genomics study of 23 Aspergillus species from section Flavi.</title>
        <authorList>
            <consortium name="DOE Joint Genome Institute"/>
            <person name="Kjaerbolling I."/>
            <person name="Vesth T."/>
            <person name="Frisvad J.C."/>
            <person name="Nybo J.L."/>
            <person name="Theobald S."/>
            <person name="Kildgaard S."/>
            <person name="Isbrandt T."/>
            <person name="Kuo A."/>
            <person name="Sato A."/>
            <person name="Lyhne E.K."/>
            <person name="Kogle M.E."/>
            <person name="Wiebenga A."/>
            <person name="Kun R.S."/>
            <person name="Lubbers R.J."/>
            <person name="Makela M.R."/>
            <person name="Barry K."/>
            <person name="Chovatia M."/>
            <person name="Clum A."/>
            <person name="Daum C."/>
            <person name="Haridas S."/>
            <person name="He G."/>
            <person name="LaButti K."/>
            <person name="Lipzen A."/>
            <person name="Mondo S."/>
            <person name="Riley R."/>
            <person name="Salamov A."/>
            <person name="Simmons B.A."/>
            <person name="Magnuson J.K."/>
            <person name="Henrissat B."/>
            <person name="Mortensen U.H."/>
            <person name="Larsen T.O."/>
            <person name="Devries R.P."/>
            <person name="Grigoriev I.V."/>
            <person name="Machida M."/>
            <person name="Baker S.E."/>
            <person name="Andersen M.R."/>
        </authorList>
    </citation>
    <scope>NUCLEOTIDE SEQUENCE [LARGE SCALE GENOMIC DNA]</scope>
    <source>
        <strain evidence="9 10">IBT 18842</strain>
    </source>
</reference>
<feature type="compositionally biased region" description="Basic and acidic residues" evidence="6">
    <location>
        <begin position="156"/>
        <end position="167"/>
    </location>
</feature>
<dbReference type="Pfam" id="PF05277">
    <property type="entry name" value="DUF726"/>
    <property type="match status" value="1"/>
</dbReference>
<feature type="transmembrane region" description="Helical" evidence="7">
    <location>
        <begin position="438"/>
        <end position="461"/>
    </location>
</feature>
<feature type="compositionally biased region" description="Low complexity" evidence="6">
    <location>
        <begin position="317"/>
        <end position="327"/>
    </location>
</feature>
<dbReference type="GO" id="GO:0016020">
    <property type="term" value="C:membrane"/>
    <property type="evidence" value="ECO:0007669"/>
    <property type="project" value="UniProtKB-SubCell"/>
</dbReference>
<organism evidence="9 10">
    <name type="scientific">Aspergillus avenaceus</name>
    <dbReference type="NCBI Taxonomy" id="36643"/>
    <lineage>
        <taxon>Eukaryota</taxon>
        <taxon>Fungi</taxon>
        <taxon>Dikarya</taxon>
        <taxon>Ascomycota</taxon>
        <taxon>Pezizomycotina</taxon>
        <taxon>Eurotiomycetes</taxon>
        <taxon>Eurotiomycetidae</taxon>
        <taxon>Eurotiales</taxon>
        <taxon>Aspergillaceae</taxon>
        <taxon>Aspergillus</taxon>
        <taxon>Aspergillus subgen. Circumdati</taxon>
    </lineage>
</organism>
<keyword evidence="3 7" id="KW-0812">Transmembrane</keyword>
<feature type="compositionally biased region" description="Low complexity" evidence="6">
    <location>
        <begin position="244"/>
        <end position="255"/>
    </location>
</feature>
<feature type="domain" description="Glutamyl-tRNA amidotransferase complex subunit Gta3" evidence="8">
    <location>
        <begin position="60"/>
        <end position="117"/>
    </location>
</feature>
<feature type="transmembrane region" description="Helical" evidence="7">
    <location>
        <begin position="481"/>
        <end position="501"/>
    </location>
</feature>
<feature type="region of interest" description="Disordered" evidence="6">
    <location>
        <begin position="798"/>
        <end position="875"/>
    </location>
</feature>
<dbReference type="Pfam" id="PF20978">
    <property type="entry name" value="Gta3"/>
    <property type="match status" value="1"/>
</dbReference>
<sequence>MLYLRSAVSQLSQATNRGAQVLNARRLQFYSSKPEKVDIDALLSKPTWSVRSLLPDESVKPSMPSVTPKQLHHLLRLSALPQPSSKEEETKMLETLEAQIHFVREIQQADTTGVEPLQSIRDETPEALKENTIGLEQLKETLSKERVVGRNKRIQRIEKERNDRPDGDAWDGNALGYASKTKGSKFGSGASAAPPKNDHEQDLTTILNRSQRADLTMLVVAILEHMRSAVEQNFHSSPPPSQEPSPEGETEPSTSESHDQGSPANPSNRSNVARKPTVQDVKAEAMSLTNFDDWRDTVILRIGEAVNKNDDDEQHDSISSQVSDQQQHLLVPEDQGSLVKLREIYTPMETPLLELTEAKRLLILHSMLLLLLSLEHYNARSRVLMLHLASSLHLDIRILNDDEVKVARVLLDTAIELSKNTEAQGQNRKSDSSRKWKVGIASVAGAALIGITGGLAAPLVAAGLGTVLGGIGLGATAAAGYLGALAGSGVIVGGLFGAYGGRMTGRMVDKYAREVEDFAFLPVRGSHRRTEDEREAAGQDHRLRVTIGISGWLTEEDNFVVPWRVIGADSEIFGLRWETEPLMKLGNAMDLLVTSAAWAAGEQVLKKTFFASLLSAVVLPLGLLKVTRVADNPFSVAKARADKAGEVLADALINKVQGERSVSLVGYSLGSRVIFSCLQSLAKRGAYGLVESAILMGSPTPSNTQHWRRLRSVVTGRLVNVYSDNDAVLALLYRTSSLQLGVAGLQPVQGVVGVENLDVSDMISGHLRYQFLVGHILNKVGLESIDAREVEREEAALAAKTRRQEQERIRNERRAGVEGGESANQRLESGELKDEEDRLQRQVEQRTHERLPLRPGRHERQDSWPVDHAEQGYRS</sequence>
<keyword evidence="5 7" id="KW-0472">Membrane</keyword>
<protein>
    <recommendedName>
        <fullName evidence="8">Glutamyl-tRNA amidotransferase complex subunit Gta3 domain-containing protein</fullName>
    </recommendedName>
</protein>
<dbReference type="EMBL" id="ML742296">
    <property type="protein sequence ID" value="KAE8145980.1"/>
    <property type="molecule type" value="Genomic_DNA"/>
</dbReference>
<dbReference type="InterPro" id="IPR049545">
    <property type="entry name" value="Gta3_dom"/>
</dbReference>
<evidence type="ECO:0000256" key="5">
    <source>
        <dbReference type="ARBA" id="ARBA00023136"/>
    </source>
</evidence>
<evidence type="ECO:0000256" key="4">
    <source>
        <dbReference type="ARBA" id="ARBA00022989"/>
    </source>
</evidence>
<feature type="region of interest" description="Disordered" evidence="6">
    <location>
        <begin position="156"/>
        <end position="176"/>
    </location>
</feature>
<dbReference type="OrthoDB" id="277931at2759"/>
<feature type="compositionally biased region" description="Basic and acidic residues" evidence="6">
    <location>
        <begin position="802"/>
        <end position="816"/>
    </location>
</feature>
<proteinExistence type="inferred from homology"/>
<evidence type="ECO:0000259" key="8">
    <source>
        <dbReference type="Pfam" id="PF20978"/>
    </source>
</evidence>
<name>A0A5N6TI92_ASPAV</name>
<evidence type="ECO:0000256" key="1">
    <source>
        <dbReference type="ARBA" id="ARBA00004141"/>
    </source>
</evidence>
<feature type="region of interest" description="Disordered" evidence="6">
    <location>
        <begin position="308"/>
        <end position="327"/>
    </location>
</feature>
<gene>
    <name evidence="9" type="ORF">BDV25DRAFT_133308</name>
</gene>
<dbReference type="AlphaFoldDB" id="A0A5N6TI92"/>
<evidence type="ECO:0000256" key="3">
    <source>
        <dbReference type="ARBA" id="ARBA00022692"/>
    </source>
</evidence>
<feature type="compositionally biased region" description="Basic and acidic residues" evidence="6">
    <location>
        <begin position="828"/>
        <end position="875"/>
    </location>
</feature>
<evidence type="ECO:0000313" key="10">
    <source>
        <dbReference type="Proteomes" id="UP000325780"/>
    </source>
</evidence>
<evidence type="ECO:0000313" key="9">
    <source>
        <dbReference type="EMBL" id="KAE8145980.1"/>
    </source>
</evidence>
<keyword evidence="4 7" id="KW-1133">Transmembrane helix</keyword>
<keyword evidence="10" id="KW-1185">Reference proteome</keyword>
<evidence type="ECO:0000256" key="6">
    <source>
        <dbReference type="SAM" id="MobiDB-lite"/>
    </source>
</evidence>
<accession>A0A5N6TI92</accession>
<feature type="region of interest" description="Disordered" evidence="6">
    <location>
        <begin position="232"/>
        <end position="278"/>
    </location>
</feature>
<dbReference type="Proteomes" id="UP000325780">
    <property type="component" value="Unassembled WGS sequence"/>
</dbReference>
<comment type="subcellular location">
    <subcellularLocation>
        <location evidence="1">Membrane</location>
        <topology evidence="1">Multi-pass membrane protein</topology>
    </subcellularLocation>
</comment>
<dbReference type="PANTHER" id="PTHR17920:SF22">
    <property type="entry name" value="DUF726 DOMAIN PROTEIN (AFU_ORTHOLOGUE AFUA_2G12860)"/>
    <property type="match status" value="1"/>
</dbReference>
<comment type="similarity">
    <text evidence="2">Belongs to the TMCO4 family.</text>
</comment>
<dbReference type="PANTHER" id="PTHR17920">
    <property type="entry name" value="TRANSMEMBRANE AND COILED-COIL DOMAIN-CONTAINING PROTEIN 4 TMCO4"/>
    <property type="match status" value="1"/>
</dbReference>
<dbReference type="InterPro" id="IPR029058">
    <property type="entry name" value="AB_hydrolase_fold"/>
</dbReference>